<dbReference type="RefSeq" id="XP_056585366.1">
    <property type="nucleotide sequence ID" value="XM_056721231.1"/>
</dbReference>
<reference evidence="2" key="1">
    <citation type="submission" date="2022-12" db="EMBL/GenBank/DDBJ databases">
        <authorList>
            <person name="Petersen C."/>
        </authorList>
    </citation>
    <scope>NUCLEOTIDE SEQUENCE</scope>
    <source>
        <strain evidence="2">IBT 3081</strain>
    </source>
</reference>
<evidence type="ECO:0000313" key="2">
    <source>
        <dbReference type="EMBL" id="KAJ5385590.1"/>
    </source>
</evidence>
<feature type="region of interest" description="Disordered" evidence="1">
    <location>
        <begin position="41"/>
        <end position="70"/>
    </location>
</feature>
<evidence type="ECO:0000256" key="1">
    <source>
        <dbReference type="SAM" id="MobiDB-lite"/>
    </source>
</evidence>
<accession>A0A9W9VM06</accession>
<organism evidence="2 3">
    <name type="scientific">Penicillium concentricum</name>
    <dbReference type="NCBI Taxonomy" id="293559"/>
    <lineage>
        <taxon>Eukaryota</taxon>
        <taxon>Fungi</taxon>
        <taxon>Dikarya</taxon>
        <taxon>Ascomycota</taxon>
        <taxon>Pezizomycotina</taxon>
        <taxon>Eurotiomycetes</taxon>
        <taxon>Eurotiomycetidae</taxon>
        <taxon>Eurotiales</taxon>
        <taxon>Aspergillaceae</taxon>
        <taxon>Penicillium</taxon>
    </lineage>
</organism>
<keyword evidence="3" id="KW-1185">Reference proteome</keyword>
<feature type="compositionally biased region" description="Basic and acidic residues" evidence="1">
    <location>
        <begin position="57"/>
        <end position="70"/>
    </location>
</feature>
<comment type="caution">
    <text evidence="2">The sequence shown here is derived from an EMBL/GenBank/DDBJ whole genome shotgun (WGS) entry which is preliminary data.</text>
</comment>
<protein>
    <submittedName>
        <fullName evidence="2">Uncharacterized protein</fullName>
    </submittedName>
</protein>
<proteinExistence type="predicted"/>
<evidence type="ECO:0000313" key="3">
    <source>
        <dbReference type="Proteomes" id="UP001147752"/>
    </source>
</evidence>
<name>A0A9W9VM06_9EURO</name>
<dbReference type="EMBL" id="JAPZBT010000001">
    <property type="protein sequence ID" value="KAJ5385590.1"/>
    <property type="molecule type" value="Genomic_DNA"/>
</dbReference>
<dbReference type="Proteomes" id="UP001147752">
    <property type="component" value="Unassembled WGS sequence"/>
</dbReference>
<dbReference type="OrthoDB" id="2156052at2759"/>
<dbReference type="GeneID" id="81460414"/>
<dbReference type="AlphaFoldDB" id="A0A9W9VM06"/>
<sequence length="70" mass="8328">MGMTSSLRREVQRVIHEDLRRANVLWNDELNRALIINFHQSKLDPRPSKSRAKRKSYRTESPDGKRLRVL</sequence>
<reference evidence="2" key="2">
    <citation type="journal article" date="2023" name="IMA Fungus">
        <title>Comparative genomic study of the Penicillium genus elucidates a diverse pangenome and 15 lateral gene transfer events.</title>
        <authorList>
            <person name="Petersen C."/>
            <person name="Sorensen T."/>
            <person name="Nielsen M.R."/>
            <person name="Sondergaard T.E."/>
            <person name="Sorensen J.L."/>
            <person name="Fitzpatrick D.A."/>
            <person name="Frisvad J.C."/>
            <person name="Nielsen K.L."/>
        </authorList>
    </citation>
    <scope>NUCLEOTIDE SEQUENCE</scope>
    <source>
        <strain evidence="2">IBT 3081</strain>
    </source>
</reference>
<gene>
    <name evidence="2" type="ORF">N7517_003501</name>
</gene>